<protein>
    <recommendedName>
        <fullName evidence="4">Type II secretion system protein GspH</fullName>
    </recommendedName>
</protein>
<dbReference type="InterPro" id="IPR045584">
    <property type="entry name" value="Pilin-like"/>
</dbReference>
<organism evidence="2 3">
    <name type="scientific">Candidatus Vogelbacteria bacterium CG22_combo_CG10-13_8_21_14_all_37_9</name>
    <dbReference type="NCBI Taxonomy" id="1975046"/>
    <lineage>
        <taxon>Bacteria</taxon>
        <taxon>Candidatus Vogeliibacteriota</taxon>
    </lineage>
</organism>
<keyword evidence="1" id="KW-0812">Transmembrane</keyword>
<dbReference type="InterPro" id="IPR012902">
    <property type="entry name" value="N_methyl_site"/>
</dbReference>
<dbReference type="Proteomes" id="UP000229334">
    <property type="component" value="Unassembled WGS sequence"/>
</dbReference>
<dbReference type="Gene3D" id="3.30.700.10">
    <property type="entry name" value="Glycoprotein, Type 4 Pilin"/>
    <property type="match status" value="1"/>
</dbReference>
<reference evidence="2 3" key="1">
    <citation type="submission" date="2017-09" db="EMBL/GenBank/DDBJ databases">
        <title>Depth-based differentiation of microbial function through sediment-hosted aquifers and enrichment of novel symbionts in the deep terrestrial subsurface.</title>
        <authorList>
            <person name="Probst A.J."/>
            <person name="Ladd B."/>
            <person name="Jarett J.K."/>
            <person name="Geller-Mcgrath D.E."/>
            <person name="Sieber C.M."/>
            <person name="Emerson J.B."/>
            <person name="Anantharaman K."/>
            <person name="Thomas B.C."/>
            <person name="Malmstrom R."/>
            <person name="Stieglmeier M."/>
            <person name="Klingl A."/>
            <person name="Woyke T."/>
            <person name="Ryan C.M."/>
            <person name="Banfield J.F."/>
        </authorList>
    </citation>
    <scope>NUCLEOTIDE SEQUENCE [LARGE SCALE GENOMIC DNA]</scope>
    <source>
        <strain evidence="2">CG22_combo_CG10-13_8_21_14_all_37_9</strain>
    </source>
</reference>
<keyword evidence="1" id="KW-1133">Transmembrane helix</keyword>
<dbReference type="PROSITE" id="PS00409">
    <property type="entry name" value="PROKAR_NTER_METHYL"/>
    <property type="match status" value="1"/>
</dbReference>
<gene>
    <name evidence="2" type="ORF">COX02_01870</name>
</gene>
<comment type="caution">
    <text evidence="2">The sequence shown here is derived from an EMBL/GenBank/DDBJ whole genome shotgun (WGS) entry which is preliminary data.</text>
</comment>
<evidence type="ECO:0000313" key="3">
    <source>
        <dbReference type="Proteomes" id="UP000229334"/>
    </source>
</evidence>
<dbReference type="AlphaFoldDB" id="A0A2H0BKE0"/>
<keyword evidence="1" id="KW-0472">Membrane</keyword>
<sequence>MFSFFKKFRNQKLTAGFNKMRSQTFQSRKNWRAGFSLIEMLVVVSIFTIVTAVVLANLPSFRDKSSLDLVAQEIAIQIRGAQTYAMSTLYDTNPNALETSLFAYAIVLPDGVDKQSFKLRYTDPPSDSSSYCVVDQTGVKEAYVIKGNFEIGKVCQEGVTNPSSISICFKRLNGQLWPTNSNPANYSIIVWSKVDNTKRRYVNVASNGQIYVSNNEPLVSSCI</sequence>
<dbReference type="NCBIfam" id="TIGR02532">
    <property type="entry name" value="IV_pilin_GFxxxE"/>
    <property type="match status" value="1"/>
</dbReference>
<feature type="transmembrane region" description="Helical" evidence="1">
    <location>
        <begin position="37"/>
        <end position="58"/>
    </location>
</feature>
<evidence type="ECO:0008006" key="4">
    <source>
        <dbReference type="Google" id="ProtNLM"/>
    </source>
</evidence>
<dbReference type="Pfam" id="PF07963">
    <property type="entry name" value="N_methyl"/>
    <property type="match status" value="1"/>
</dbReference>
<dbReference type="EMBL" id="PCSX01000029">
    <property type="protein sequence ID" value="PIP58132.1"/>
    <property type="molecule type" value="Genomic_DNA"/>
</dbReference>
<evidence type="ECO:0000256" key="1">
    <source>
        <dbReference type="SAM" id="Phobius"/>
    </source>
</evidence>
<name>A0A2H0BKE0_9BACT</name>
<evidence type="ECO:0000313" key="2">
    <source>
        <dbReference type="EMBL" id="PIP58132.1"/>
    </source>
</evidence>
<accession>A0A2H0BKE0</accession>
<dbReference type="SUPFAM" id="SSF54523">
    <property type="entry name" value="Pili subunits"/>
    <property type="match status" value="1"/>
</dbReference>
<proteinExistence type="predicted"/>